<feature type="domain" description="HTH lysR-type" evidence="5">
    <location>
        <begin position="1"/>
        <end position="58"/>
    </location>
</feature>
<dbReference type="PROSITE" id="PS50931">
    <property type="entry name" value="HTH_LYSR"/>
    <property type="match status" value="1"/>
</dbReference>
<dbReference type="GO" id="GO:0000976">
    <property type="term" value="F:transcription cis-regulatory region binding"/>
    <property type="evidence" value="ECO:0007669"/>
    <property type="project" value="TreeGrafter"/>
</dbReference>
<dbReference type="FunFam" id="1.10.10.10:FF:000001">
    <property type="entry name" value="LysR family transcriptional regulator"/>
    <property type="match status" value="1"/>
</dbReference>
<reference evidence="6 7" key="1">
    <citation type="submission" date="2018-03" db="EMBL/GenBank/DDBJ databases">
        <title>Genome sequence of Clostridium liquoris DSM 100320.</title>
        <authorList>
            <person name="Poehlein A."/>
            <person name="Daniel R."/>
        </authorList>
    </citation>
    <scope>NUCLEOTIDE SEQUENCE [LARGE SCALE GENOMIC DNA]</scope>
    <source>
        <strain evidence="6 7">DSM 100320</strain>
    </source>
</reference>
<evidence type="ECO:0000313" key="6">
    <source>
        <dbReference type="EMBL" id="PRR79553.1"/>
    </source>
</evidence>
<dbReference type="Gene3D" id="3.40.190.290">
    <property type="match status" value="1"/>
</dbReference>
<comment type="similarity">
    <text evidence="1">Belongs to the LysR transcriptional regulatory family.</text>
</comment>
<evidence type="ECO:0000256" key="1">
    <source>
        <dbReference type="ARBA" id="ARBA00009437"/>
    </source>
</evidence>
<keyword evidence="3" id="KW-0238">DNA-binding</keyword>
<comment type="caution">
    <text evidence="6">The sequence shown here is derived from an EMBL/GenBank/DDBJ whole genome shotgun (WGS) entry which is preliminary data.</text>
</comment>
<dbReference type="NCBIfam" id="NF040786">
    <property type="entry name" value="LysR_Sec_metab"/>
    <property type="match status" value="1"/>
</dbReference>
<evidence type="ECO:0000259" key="5">
    <source>
        <dbReference type="PROSITE" id="PS50931"/>
    </source>
</evidence>
<keyword evidence="7" id="KW-1185">Reference proteome</keyword>
<gene>
    <name evidence="6" type="primary">cmpR</name>
    <name evidence="6" type="ORF">CLLI_07590</name>
</gene>
<dbReference type="RefSeq" id="WP_106062924.1">
    <property type="nucleotide sequence ID" value="NZ_PVXO01000023.1"/>
</dbReference>
<sequence length="296" mass="34081">MNERKLRIFYEVAIKLNMTTVAESMYISQPAVSQTIQELEKELNVRLFDRIGKKLHLTYEGEIFLQYVRRILNIYDEGINRIKDINNLAEGKIKIGASTTIGIYVLPDIIGKFMKKYKNVDISIAIENTKIIADMILENKIDFAFVEGPVYEEDIMVEDFCEDELVIITSKEHNWAELQGINLDKIAESRIIMREKGSGTREVFENMLNSKGISYKIAFELGNTEAIKKAVEAGLGISCISKRCVKDEILDGRIAAIKLIDEKIKRKFSLIYHRDKFMSKLFQSFIDFARNQVDNI</sequence>
<dbReference type="Proteomes" id="UP000239706">
    <property type="component" value="Unassembled WGS sequence"/>
</dbReference>
<dbReference type="InterPro" id="IPR036388">
    <property type="entry name" value="WH-like_DNA-bd_sf"/>
</dbReference>
<dbReference type="AlphaFoldDB" id="A0A2T0B6W2"/>
<dbReference type="EMBL" id="PVXO01000023">
    <property type="protein sequence ID" value="PRR79553.1"/>
    <property type="molecule type" value="Genomic_DNA"/>
</dbReference>
<evidence type="ECO:0000256" key="3">
    <source>
        <dbReference type="ARBA" id="ARBA00023125"/>
    </source>
</evidence>
<dbReference type="Pfam" id="PF00126">
    <property type="entry name" value="HTH_1"/>
    <property type="match status" value="1"/>
</dbReference>
<evidence type="ECO:0000256" key="2">
    <source>
        <dbReference type="ARBA" id="ARBA00023015"/>
    </source>
</evidence>
<name>A0A2T0B6W2_9CLOT</name>
<dbReference type="PRINTS" id="PR00039">
    <property type="entry name" value="HTHLYSR"/>
</dbReference>
<dbReference type="PANTHER" id="PTHR30126:SF39">
    <property type="entry name" value="HTH-TYPE TRANSCRIPTIONAL REGULATOR CYSL"/>
    <property type="match status" value="1"/>
</dbReference>
<evidence type="ECO:0000313" key="7">
    <source>
        <dbReference type="Proteomes" id="UP000239706"/>
    </source>
</evidence>
<keyword evidence="4" id="KW-0804">Transcription</keyword>
<dbReference type="Pfam" id="PF03466">
    <property type="entry name" value="LysR_substrate"/>
    <property type="match status" value="1"/>
</dbReference>
<dbReference type="OrthoDB" id="9785745at2"/>
<dbReference type="GO" id="GO:0003700">
    <property type="term" value="F:DNA-binding transcription factor activity"/>
    <property type="evidence" value="ECO:0007669"/>
    <property type="project" value="InterPro"/>
</dbReference>
<proteinExistence type="inferred from homology"/>
<dbReference type="CDD" id="cd08420">
    <property type="entry name" value="PBP2_CysL_like"/>
    <property type="match status" value="1"/>
</dbReference>
<dbReference type="PANTHER" id="PTHR30126">
    <property type="entry name" value="HTH-TYPE TRANSCRIPTIONAL REGULATOR"/>
    <property type="match status" value="1"/>
</dbReference>
<evidence type="ECO:0000256" key="4">
    <source>
        <dbReference type="ARBA" id="ARBA00023163"/>
    </source>
</evidence>
<dbReference type="SUPFAM" id="SSF46785">
    <property type="entry name" value="Winged helix' DNA-binding domain"/>
    <property type="match status" value="1"/>
</dbReference>
<dbReference type="InterPro" id="IPR047788">
    <property type="entry name" value="LysR-like_Sec_metab"/>
</dbReference>
<organism evidence="6 7">
    <name type="scientific">Clostridium liquoris</name>
    <dbReference type="NCBI Taxonomy" id="1289519"/>
    <lineage>
        <taxon>Bacteria</taxon>
        <taxon>Bacillati</taxon>
        <taxon>Bacillota</taxon>
        <taxon>Clostridia</taxon>
        <taxon>Eubacteriales</taxon>
        <taxon>Clostridiaceae</taxon>
        <taxon>Clostridium</taxon>
    </lineage>
</organism>
<protein>
    <submittedName>
        <fullName evidence="6">HTH-type transcriptional activator CmpR</fullName>
    </submittedName>
</protein>
<dbReference type="InterPro" id="IPR036390">
    <property type="entry name" value="WH_DNA-bd_sf"/>
</dbReference>
<dbReference type="InterPro" id="IPR005119">
    <property type="entry name" value="LysR_subst-bd"/>
</dbReference>
<dbReference type="Gene3D" id="1.10.10.10">
    <property type="entry name" value="Winged helix-like DNA-binding domain superfamily/Winged helix DNA-binding domain"/>
    <property type="match status" value="1"/>
</dbReference>
<dbReference type="InterPro" id="IPR000847">
    <property type="entry name" value="LysR_HTH_N"/>
</dbReference>
<dbReference type="SUPFAM" id="SSF53850">
    <property type="entry name" value="Periplasmic binding protein-like II"/>
    <property type="match status" value="1"/>
</dbReference>
<keyword evidence="2" id="KW-0805">Transcription regulation</keyword>
<accession>A0A2T0B6W2</accession>